<keyword evidence="1" id="KW-1133">Transmembrane helix</keyword>
<feature type="transmembrane region" description="Helical" evidence="1">
    <location>
        <begin position="117"/>
        <end position="141"/>
    </location>
</feature>
<dbReference type="EMBL" id="JARRAG010000002">
    <property type="protein sequence ID" value="MDG3007442.1"/>
    <property type="molecule type" value="Genomic_DNA"/>
</dbReference>
<feature type="transmembrane region" description="Helical" evidence="1">
    <location>
        <begin position="147"/>
        <end position="167"/>
    </location>
</feature>
<name>A0ABT6FIR9_9BACT</name>
<feature type="transmembrane region" description="Helical" evidence="1">
    <location>
        <begin position="85"/>
        <end position="105"/>
    </location>
</feature>
<feature type="transmembrane region" description="Helical" evidence="1">
    <location>
        <begin position="403"/>
        <end position="420"/>
    </location>
</feature>
<evidence type="ECO:0000313" key="4">
    <source>
        <dbReference type="Proteomes" id="UP001216907"/>
    </source>
</evidence>
<keyword evidence="4" id="KW-1185">Reference proteome</keyword>
<sequence length="461" mass="48726">MGGREITADRRAWLVGELEAWTTQGLLSGDQAKGVLGLYEGGTPEGEAARRTDRASSAVMGLGALMIGLAVLTAVAFNWQELSTSVRIALILLTLGGTYAGAWALRYRAGARTASDVVCFLGCLLYGAGIWLVAQMFNFNVTGVEGFWWWAVGVLPFALIVGTWPLHALVATTLAAYTAGAALGPALGWFGAAWKVAEPAWSVPILTAFGLSWAYARKSRSVLALYVALGTFWVLVQPSAWEFDATPIYWAGLVGAILMLIAACHPPEAGLGIPYRFLGVLLVGGVLIPLSTYAFNSEIRGQVLPTPLAIETAAAVVLAAVLFVVAADRDRRREGRGVSLGRSVLAAPGRWFPLAMLALFAALGFWNAVVDEPIATTIGANAAMASLAIWLTIVGTREDRGRPFAAGVAYFLLWAIARYLDLFSGFGGMPGAALMFLACGAGLVGAALLWRRLKEVPHAPA</sequence>
<feature type="transmembrane region" description="Helical" evidence="1">
    <location>
        <begin position="348"/>
        <end position="368"/>
    </location>
</feature>
<evidence type="ECO:0000256" key="1">
    <source>
        <dbReference type="SAM" id="Phobius"/>
    </source>
</evidence>
<reference evidence="3 4" key="1">
    <citation type="submission" date="2023-03" db="EMBL/GenBank/DDBJ databases">
        <title>Paludisphaera mucosa sp. nov. a novel planctomycete from northern fen.</title>
        <authorList>
            <person name="Ivanova A."/>
        </authorList>
    </citation>
    <scope>NUCLEOTIDE SEQUENCE [LARGE SCALE GENOMIC DNA]</scope>
    <source>
        <strain evidence="3 4">Pla2</strain>
    </source>
</reference>
<feature type="transmembrane region" description="Helical" evidence="1">
    <location>
        <begin position="432"/>
        <end position="450"/>
    </location>
</feature>
<dbReference type="RefSeq" id="WP_277863721.1">
    <property type="nucleotide sequence ID" value="NZ_JARRAG010000002.1"/>
</dbReference>
<feature type="transmembrane region" description="Helical" evidence="1">
    <location>
        <begin position="308"/>
        <end position="327"/>
    </location>
</feature>
<protein>
    <submittedName>
        <fullName evidence="3">DUF2157 domain-containing protein</fullName>
    </submittedName>
</protein>
<organism evidence="3 4">
    <name type="scientific">Paludisphaera mucosa</name>
    <dbReference type="NCBI Taxonomy" id="3030827"/>
    <lineage>
        <taxon>Bacteria</taxon>
        <taxon>Pseudomonadati</taxon>
        <taxon>Planctomycetota</taxon>
        <taxon>Planctomycetia</taxon>
        <taxon>Isosphaerales</taxon>
        <taxon>Isosphaeraceae</taxon>
        <taxon>Paludisphaera</taxon>
    </lineage>
</organism>
<evidence type="ECO:0000259" key="2">
    <source>
        <dbReference type="Pfam" id="PF09925"/>
    </source>
</evidence>
<feature type="transmembrane region" description="Helical" evidence="1">
    <location>
        <begin position="58"/>
        <end position="79"/>
    </location>
</feature>
<accession>A0ABT6FIR9</accession>
<proteinExistence type="predicted"/>
<feature type="domain" description="DUF2157" evidence="2">
    <location>
        <begin position="20"/>
        <end position="162"/>
    </location>
</feature>
<evidence type="ECO:0000313" key="3">
    <source>
        <dbReference type="EMBL" id="MDG3007442.1"/>
    </source>
</evidence>
<keyword evidence="1" id="KW-0812">Transmembrane</keyword>
<feature type="transmembrane region" description="Helical" evidence="1">
    <location>
        <begin position="223"/>
        <end position="241"/>
    </location>
</feature>
<dbReference type="InterPro" id="IPR018677">
    <property type="entry name" value="DUF2157"/>
</dbReference>
<gene>
    <name evidence="3" type="ORF">PZE19_27075</name>
</gene>
<comment type="caution">
    <text evidence="3">The sequence shown here is derived from an EMBL/GenBank/DDBJ whole genome shotgun (WGS) entry which is preliminary data.</text>
</comment>
<keyword evidence="1" id="KW-0472">Membrane</keyword>
<feature type="transmembrane region" description="Helical" evidence="1">
    <location>
        <begin position="374"/>
        <end position="396"/>
    </location>
</feature>
<dbReference type="Pfam" id="PF09925">
    <property type="entry name" value="DUF2157"/>
    <property type="match status" value="1"/>
</dbReference>
<dbReference type="Proteomes" id="UP001216907">
    <property type="component" value="Unassembled WGS sequence"/>
</dbReference>
<feature type="transmembrane region" description="Helical" evidence="1">
    <location>
        <begin position="247"/>
        <end position="265"/>
    </location>
</feature>
<feature type="transmembrane region" description="Helical" evidence="1">
    <location>
        <begin position="277"/>
        <end position="296"/>
    </location>
</feature>